<dbReference type="EMBL" id="SELW01000405">
    <property type="protein sequence ID" value="TID28319.1"/>
    <property type="molecule type" value="Genomic_DNA"/>
</dbReference>
<dbReference type="GO" id="GO:0020037">
    <property type="term" value="F:heme binding"/>
    <property type="evidence" value="ECO:0007669"/>
    <property type="project" value="InterPro"/>
</dbReference>
<comment type="cofactor">
    <cofactor evidence="1 5">
        <name>heme</name>
        <dbReference type="ChEBI" id="CHEBI:30413"/>
    </cofactor>
</comment>
<dbReference type="AlphaFoldDB" id="A0A4T0X0T6"/>
<gene>
    <name evidence="8" type="ORF">CANINC_002496</name>
</gene>
<dbReference type="InterPro" id="IPR017972">
    <property type="entry name" value="Cyt_P450_CS"/>
</dbReference>
<organism evidence="8 9">
    <name type="scientific">Pichia inconspicua</name>
    <dbReference type="NCBI Taxonomy" id="52247"/>
    <lineage>
        <taxon>Eukaryota</taxon>
        <taxon>Fungi</taxon>
        <taxon>Dikarya</taxon>
        <taxon>Ascomycota</taxon>
        <taxon>Saccharomycotina</taxon>
        <taxon>Pichiomycetes</taxon>
        <taxon>Pichiales</taxon>
        <taxon>Pichiaceae</taxon>
        <taxon>Pichia</taxon>
    </lineage>
</organism>
<dbReference type="InterPro" id="IPR050121">
    <property type="entry name" value="Cytochrome_P450_monoxygenase"/>
</dbReference>
<reference evidence="8 9" key="1">
    <citation type="journal article" date="2019" name="Front. Genet.">
        <title>Whole-Genome Sequencing of the Opportunistic Yeast Pathogen Candida inconspicua Uncovers Its Hybrid Origin.</title>
        <authorList>
            <person name="Mixao V."/>
            <person name="Hansen A.P."/>
            <person name="Saus E."/>
            <person name="Boekhout T."/>
            <person name="Lass-Florl C."/>
            <person name="Gabaldon T."/>
        </authorList>
    </citation>
    <scope>NUCLEOTIDE SEQUENCE [LARGE SCALE GENOMIC DNA]</scope>
    <source>
        <strain evidence="8 9">CBS 180</strain>
    </source>
</reference>
<evidence type="ECO:0000256" key="4">
    <source>
        <dbReference type="ARBA" id="ARBA00023004"/>
    </source>
</evidence>
<keyword evidence="7" id="KW-0472">Membrane</keyword>
<feature type="transmembrane region" description="Helical" evidence="7">
    <location>
        <begin position="15"/>
        <end position="37"/>
    </location>
</feature>
<evidence type="ECO:0000256" key="5">
    <source>
        <dbReference type="PIRSR" id="PIRSR602401-1"/>
    </source>
</evidence>
<dbReference type="Proteomes" id="UP000307173">
    <property type="component" value="Unassembled WGS sequence"/>
</dbReference>
<dbReference type="OrthoDB" id="1470350at2759"/>
<accession>A0A4T0X0T6</accession>
<evidence type="ECO:0000256" key="3">
    <source>
        <dbReference type="ARBA" id="ARBA00022723"/>
    </source>
</evidence>
<dbReference type="PANTHER" id="PTHR24305">
    <property type="entry name" value="CYTOCHROME P450"/>
    <property type="match status" value="1"/>
</dbReference>
<dbReference type="InterPro" id="IPR036396">
    <property type="entry name" value="Cyt_P450_sf"/>
</dbReference>
<dbReference type="Pfam" id="PF00067">
    <property type="entry name" value="p450"/>
    <property type="match status" value="1"/>
</dbReference>
<dbReference type="GO" id="GO:0016705">
    <property type="term" value="F:oxidoreductase activity, acting on paired donors, with incorporation or reduction of molecular oxygen"/>
    <property type="evidence" value="ECO:0007669"/>
    <property type="project" value="InterPro"/>
</dbReference>
<protein>
    <recommendedName>
        <fullName evidence="10">Cytochrome P450</fullName>
    </recommendedName>
</protein>
<dbReference type="InterPro" id="IPR001128">
    <property type="entry name" value="Cyt_P450"/>
</dbReference>
<keyword evidence="6" id="KW-0503">Monooxygenase</keyword>
<keyword evidence="3 5" id="KW-0479">Metal-binding</keyword>
<dbReference type="GO" id="GO:0004497">
    <property type="term" value="F:monooxygenase activity"/>
    <property type="evidence" value="ECO:0007669"/>
    <property type="project" value="UniProtKB-KW"/>
</dbReference>
<feature type="binding site" description="axial binding residue" evidence="5">
    <location>
        <position position="457"/>
    </location>
    <ligand>
        <name>heme</name>
        <dbReference type="ChEBI" id="CHEBI:30413"/>
    </ligand>
    <ligandPart>
        <name>Fe</name>
        <dbReference type="ChEBI" id="CHEBI:18248"/>
    </ligandPart>
</feature>
<name>A0A4T0X0T6_9ASCO</name>
<dbReference type="PROSITE" id="PS00086">
    <property type="entry name" value="CYTOCHROME_P450"/>
    <property type="match status" value="1"/>
</dbReference>
<keyword evidence="7" id="KW-1133">Transmembrane helix</keyword>
<dbReference type="PRINTS" id="PR00385">
    <property type="entry name" value="P450"/>
</dbReference>
<comment type="similarity">
    <text evidence="2 6">Belongs to the cytochrome P450 family.</text>
</comment>
<evidence type="ECO:0000313" key="9">
    <source>
        <dbReference type="Proteomes" id="UP000307173"/>
    </source>
</evidence>
<dbReference type="InterPro" id="IPR002401">
    <property type="entry name" value="Cyt_P450_E_grp-I"/>
</dbReference>
<dbReference type="GO" id="GO:0005506">
    <property type="term" value="F:iron ion binding"/>
    <property type="evidence" value="ECO:0007669"/>
    <property type="project" value="InterPro"/>
</dbReference>
<keyword evidence="9" id="KW-1185">Reference proteome</keyword>
<evidence type="ECO:0000256" key="6">
    <source>
        <dbReference type="RuleBase" id="RU000461"/>
    </source>
</evidence>
<dbReference type="PANTHER" id="PTHR24305:SF166">
    <property type="entry name" value="CYTOCHROME P450 12A4, MITOCHONDRIAL-RELATED"/>
    <property type="match status" value="1"/>
</dbReference>
<sequence length="518" mass="59256">MIKEIISSLDLQSTALSLAVITITTLIYYFIIYPLYFHPLAKVPGPKICALTEYYILYKSWNQERNRYINALHEKYGSIVRIGPNAVDISDITYQKDIYVGNYDKTGFYAQFVNYNEPNTFSTTTKKEHIQSRRTSHKFYSKSTICSTGVMNRVEKVTKDTLKVLELSSGETINAFIVFCDMAMDAVTSFSFGSDNYDSLLADPFGKGKEVVEDFSVQSSPMFWVTEMPEWFEWVASTEVYTASEKCLTFIERQFDKSLKFIGETEAKDEPTLLRVYFESGLKEPIAKLKGFNVMRTKSEFFDHIAAGHVTTSTTLSYLFYELGKYPEMQRKLQAEIDGIENGGEIIDYATLDDEEGLPYFHAVLNETFRVHAAIPGQEPRVVPEKGLLFQGNEICPMVKIPGGTTITMQPWSLHRVRSVFPDPEKFDPQRWIDASPEQLKVMRAHLMQFGAGTRMCIGMNLAMAEIKLAVGNIMARYNIELDDKFNYEYDGEMLDIYTTVPRSERMDLKFIPRDVST</sequence>
<keyword evidence="6" id="KW-0560">Oxidoreductase</keyword>
<keyword evidence="7" id="KW-0812">Transmembrane</keyword>
<dbReference type="PRINTS" id="PR00463">
    <property type="entry name" value="EP450I"/>
</dbReference>
<dbReference type="Gene3D" id="1.10.630.10">
    <property type="entry name" value="Cytochrome P450"/>
    <property type="match status" value="1"/>
</dbReference>
<dbReference type="SUPFAM" id="SSF48264">
    <property type="entry name" value="Cytochrome P450"/>
    <property type="match status" value="1"/>
</dbReference>
<keyword evidence="4 5" id="KW-0408">Iron</keyword>
<evidence type="ECO:0000313" key="8">
    <source>
        <dbReference type="EMBL" id="TID28319.1"/>
    </source>
</evidence>
<comment type="caution">
    <text evidence="8">The sequence shown here is derived from an EMBL/GenBank/DDBJ whole genome shotgun (WGS) entry which is preliminary data.</text>
</comment>
<evidence type="ECO:0000256" key="7">
    <source>
        <dbReference type="SAM" id="Phobius"/>
    </source>
</evidence>
<dbReference type="STRING" id="52247.A0A4T0X0T6"/>
<evidence type="ECO:0000256" key="1">
    <source>
        <dbReference type="ARBA" id="ARBA00001971"/>
    </source>
</evidence>
<evidence type="ECO:0008006" key="10">
    <source>
        <dbReference type="Google" id="ProtNLM"/>
    </source>
</evidence>
<keyword evidence="5 6" id="KW-0349">Heme</keyword>
<evidence type="ECO:0000256" key="2">
    <source>
        <dbReference type="ARBA" id="ARBA00010617"/>
    </source>
</evidence>
<proteinExistence type="inferred from homology"/>